<keyword evidence="2" id="KW-0378">Hydrolase</keyword>
<dbReference type="PANTHER" id="PTHR42834">
    <property type="entry name" value="ENDONUCLEASE/EXONUCLEASE/PHOSPHATASE FAMILY PROTEIN (AFU_ORTHOLOGUE AFUA_3G09210)"/>
    <property type="match status" value="1"/>
</dbReference>
<dbReference type="GO" id="GO:0004519">
    <property type="term" value="F:endonuclease activity"/>
    <property type="evidence" value="ECO:0007669"/>
    <property type="project" value="UniProtKB-KW"/>
</dbReference>
<dbReference type="InterPro" id="IPR036691">
    <property type="entry name" value="Endo/exonu/phosph_ase_sf"/>
</dbReference>
<dbReference type="SUPFAM" id="SSF56219">
    <property type="entry name" value="DNase I-like"/>
    <property type="match status" value="1"/>
</dbReference>
<dbReference type="InterPro" id="IPR005135">
    <property type="entry name" value="Endo/exonuclease/phosphatase"/>
</dbReference>
<evidence type="ECO:0000259" key="1">
    <source>
        <dbReference type="Pfam" id="PF19580"/>
    </source>
</evidence>
<keyword evidence="2" id="KW-0255">Endonuclease</keyword>
<accession>A0ABW3CZW6</accession>
<dbReference type="RefSeq" id="WP_386409351.1">
    <property type="nucleotide sequence ID" value="NZ_JBHTJH010000017.1"/>
</dbReference>
<keyword evidence="3" id="KW-1185">Reference proteome</keyword>
<name>A0ABW3CZW6_9FLAO</name>
<dbReference type="Gene3D" id="3.60.10.10">
    <property type="entry name" value="Endonuclease/exonuclease/phosphatase"/>
    <property type="match status" value="1"/>
</dbReference>
<evidence type="ECO:0000313" key="2">
    <source>
        <dbReference type="EMBL" id="MFD0863369.1"/>
    </source>
</evidence>
<sequence>MINKKYLLILVLVFLGYHGLAQKKKSYKIHTVAFYNVENLFDTINNPDTFDDDRTPTGKDRWTSKVYDKKIANMAKAIAEIGKDVAKTAPTLVGVAEIENELVLQDLIKTPELIDKNYGIVHFESPDRRGIDVALLYQKKYFTPTSFDNLELLIFDDEDGKRVYTRDQLLVTGELEGEEIHVIVNHWPSRFGGEARSRPKRIAAAKLNKKIIDSLQARDPEAKIITMGDFNDNPNNDSFKKVLKTEAKRNRAKGTDLYNPMEQMFKKGMGSNAYRDVWSLFDQVIVSASLLEKDYSSFRFYKAGILNKRFLINPKGRYKGYPFRSFADGHFTDGYSDHFPAYIYLIKEVE</sequence>
<dbReference type="Pfam" id="PF19580">
    <property type="entry name" value="Exo_endo_phos_3"/>
    <property type="match status" value="1"/>
</dbReference>
<organism evidence="2 3">
    <name type="scientific">Sungkyunkwania multivorans</name>
    <dbReference type="NCBI Taxonomy" id="1173618"/>
    <lineage>
        <taxon>Bacteria</taxon>
        <taxon>Pseudomonadati</taxon>
        <taxon>Bacteroidota</taxon>
        <taxon>Flavobacteriia</taxon>
        <taxon>Flavobacteriales</taxon>
        <taxon>Flavobacteriaceae</taxon>
        <taxon>Sungkyunkwania</taxon>
    </lineage>
</organism>
<feature type="domain" description="Endonuclease/exonuclease/phosphatase" evidence="1">
    <location>
        <begin position="31"/>
        <end position="347"/>
    </location>
</feature>
<protein>
    <submittedName>
        <fullName evidence="2">Endonuclease/exonuclease/phosphatase family protein</fullName>
    </submittedName>
</protein>
<dbReference type="EMBL" id="JBHTJH010000017">
    <property type="protein sequence ID" value="MFD0863369.1"/>
    <property type="molecule type" value="Genomic_DNA"/>
</dbReference>
<proteinExistence type="predicted"/>
<comment type="caution">
    <text evidence="2">The sequence shown here is derived from an EMBL/GenBank/DDBJ whole genome shotgun (WGS) entry which is preliminary data.</text>
</comment>
<gene>
    <name evidence="2" type="ORF">ACFQ1M_14235</name>
</gene>
<reference evidence="3" key="1">
    <citation type="journal article" date="2019" name="Int. J. Syst. Evol. Microbiol.">
        <title>The Global Catalogue of Microorganisms (GCM) 10K type strain sequencing project: providing services to taxonomists for standard genome sequencing and annotation.</title>
        <authorList>
            <consortium name="The Broad Institute Genomics Platform"/>
            <consortium name="The Broad Institute Genome Sequencing Center for Infectious Disease"/>
            <person name="Wu L."/>
            <person name="Ma J."/>
        </authorList>
    </citation>
    <scope>NUCLEOTIDE SEQUENCE [LARGE SCALE GENOMIC DNA]</scope>
    <source>
        <strain evidence="3">CCUG 62952</strain>
    </source>
</reference>
<dbReference type="PANTHER" id="PTHR42834:SF1">
    <property type="entry name" value="ENDONUCLEASE_EXONUCLEASE_PHOSPHATASE FAMILY PROTEIN (AFU_ORTHOLOGUE AFUA_3G09210)"/>
    <property type="match status" value="1"/>
</dbReference>
<keyword evidence="2" id="KW-0540">Nuclease</keyword>
<dbReference type="Proteomes" id="UP001596978">
    <property type="component" value="Unassembled WGS sequence"/>
</dbReference>
<evidence type="ECO:0000313" key="3">
    <source>
        <dbReference type="Proteomes" id="UP001596978"/>
    </source>
</evidence>